<evidence type="ECO:0000259" key="3">
    <source>
        <dbReference type="PROSITE" id="PS51737"/>
    </source>
</evidence>
<dbReference type="SUPFAM" id="SSF53041">
    <property type="entry name" value="Resolvase-like"/>
    <property type="match status" value="1"/>
</dbReference>
<evidence type="ECO:0000256" key="1">
    <source>
        <dbReference type="SAM" id="Coils"/>
    </source>
</evidence>
<dbReference type="Proteomes" id="UP000322917">
    <property type="component" value="Unassembled WGS sequence"/>
</dbReference>
<dbReference type="RefSeq" id="WP_188128279.1">
    <property type="nucleotide sequence ID" value="NZ_FQZD01000014.1"/>
</dbReference>
<dbReference type="InterPro" id="IPR038109">
    <property type="entry name" value="DNA_bind_recomb_sf"/>
</dbReference>
<dbReference type="SMART" id="SM00857">
    <property type="entry name" value="Resolvase"/>
    <property type="match status" value="1"/>
</dbReference>
<sequence>MNAVIYARYSSDNQREESITAQLRVCREYCRKKGYILTHEYTDEAMTGTNDDRAGYIQMIKDAQKHLFDIAIFHKIDRNARNEYDYYINKMKLLRAGIHVEYASLGFDIETPEGQLMENQLVGIAAYYSRNLSTEVRKGLKENALQAIHCGGRPPFGYKVIEKKYYIEEHEAMIVRFIFDMYVKNYTYGRMVAACRDKGYKTRAGRDWCKNSLREITRNNKKYSGVFIYGRENQSKLYPGRKNEIIEVPGGMPAIIDPETYRIAHDREKNFVFTQGQHHAKVNYLLSGLIYCGVCGRAMVACRAVSNGKRPYDYQYYKCRQNVAGAEQCKVKTIRKDFIEGIAKKYVKGIVGSKEAVEDICHSINERVEKENKTGSNEVRALEREERSLNRKMENLLNIVEDGALSDVIRGRIKTLHERLSQISDRMIELREEDKPKLDADRVYEAIKVWQDAEDDASLASMFKAFISQIRVFPKTIEIDFFLDINGRKYIMKQKKRPV</sequence>
<evidence type="ECO:0000313" key="5">
    <source>
        <dbReference type="Proteomes" id="UP000322917"/>
    </source>
</evidence>
<dbReference type="PROSITE" id="PS51736">
    <property type="entry name" value="RECOMBINASES_3"/>
    <property type="match status" value="1"/>
</dbReference>
<dbReference type="PANTHER" id="PTHR30461">
    <property type="entry name" value="DNA-INVERTASE FROM LAMBDOID PROPHAGE"/>
    <property type="match status" value="1"/>
</dbReference>
<dbReference type="InterPro" id="IPR011109">
    <property type="entry name" value="DNA_bind_recombinase_dom"/>
</dbReference>
<evidence type="ECO:0000313" key="4">
    <source>
        <dbReference type="EMBL" id="SHJ24733.1"/>
    </source>
</evidence>
<accession>A0A1M6HRF4</accession>
<dbReference type="GO" id="GO:0003677">
    <property type="term" value="F:DNA binding"/>
    <property type="evidence" value="ECO:0007669"/>
    <property type="project" value="InterPro"/>
</dbReference>
<dbReference type="InterPro" id="IPR036162">
    <property type="entry name" value="Resolvase-like_N_sf"/>
</dbReference>
<dbReference type="Pfam" id="PF00239">
    <property type="entry name" value="Resolvase"/>
    <property type="match status" value="1"/>
</dbReference>
<dbReference type="InterPro" id="IPR050639">
    <property type="entry name" value="SSR_resolvase"/>
</dbReference>
<reference evidence="4 5" key="1">
    <citation type="submission" date="2016-11" db="EMBL/GenBank/DDBJ databases">
        <authorList>
            <person name="Varghese N."/>
            <person name="Submissions S."/>
        </authorList>
    </citation>
    <scope>NUCLEOTIDE SEQUENCE [LARGE SCALE GENOMIC DNA]</scope>
    <source>
        <strain evidence="4 5">DSM 15287</strain>
    </source>
</reference>
<dbReference type="PANTHER" id="PTHR30461:SF23">
    <property type="entry name" value="DNA RECOMBINASE-RELATED"/>
    <property type="match status" value="1"/>
</dbReference>
<feature type="coiled-coil region" evidence="1">
    <location>
        <begin position="365"/>
        <end position="433"/>
    </location>
</feature>
<dbReference type="Pfam" id="PF13408">
    <property type="entry name" value="Zn_ribbon_recom"/>
    <property type="match status" value="1"/>
</dbReference>
<dbReference type="InterPro" id="IPR025827">
    <property type="entry name" value="Zn_ribbon_recom_dom"/>
</dbReference>
<dbReference type="Gene3D" id="3.90.1750.20">
    <property type="entry name" value="Putative Large Serine Recombinase, Chain B, Domain 2"/>
    <property type="match status" value="1"/>
</dbReference>
<dbReference type="GO" id="GO:0000150">
    <property type="term" value="F:DNA strand exchange activity"/>
    <property type="evidence" value="ECO:0007669"/>
    <property type="project" value="InterPro"/>
</dbReference>
<dbReference type="AlphaFoldDB" id="A0A1M6HRF4"/>
<dbReference type="PROSITE" id="PS51737">
    <property type="entry name" value="RECOMBINASE_DNA_BIND"/>
    <property type="match status" value="1"/>
</dbReference>
<protein>
    <submittedName>
        <fullName evidence="4">Site-specific DNA recombinase</fullName>
    </submittedName>
</protein>
<dbReference type="CDD" id="cd00338">
    <property type="entry name" value="Ser_Recombinase"/>
    <property type="match status" value="1"/>
</dbReference>
<dbReference type="Gene3D" id="3.40.50.1390">
    <property type="entry name" value="Resolvase, N-terminal catalytic domain"/>
    <property type="match status" value="1"/>
</dbReference>
<keyword evidence="5" id="KW-1185">Reference proteome</keyword>
<dbReference type="InterPro" id="IPR006119">
    <property type="entry name" value="Resolv_N"/>
</dbReference>
<keyword evidence="1" id="KW-0175">Coiled coil</keyword>
<organism evidence="4 5">
    <name type="scientific">Propionispora hippei DSM 15287</name>
    <dbReference type="NCBI Taxonomy" id="1123003"/>
    <lineage>
        <taxon>Bacteria</taxon>
        <taxon>Bacillati</taxon>
        <taxon>Bacillota</taxon>
        <taxon>Negativicutes</taxon>
        <taxon>Selenomonadales</taxon>
        <taxon>Sporomusaceae</taxon>
        <taxon>Propionispora</taxon>
    </lineage>
</organism>
<evidence type="ECO:0000259" key="2">
    <source>
        <dbReference type="PROSITE" id="PS51736"/>
    </source>
</evidence>
<dbReference type="EMBL" id="FQZD01000014">
    <property type="protein sequence ID" value="SHJ24733.1"/>
    <property type="molecule type" value="Genomic_DNA"/>
</dbReference>
<gene>
    <name evidence="4" type="ORF">SAMN02745170_02074</name>
</gene>
<feature type="domain" description="Resolvase/invertase-type recombinase catalytic" evidence="2">
    <location>
        <begin position="2"/>
        <end position="147"/>
    </location>
</feature>
<dbReference type="Pfam" id="PF07508">
    <property type="entry name" value="Recombinase"/>
    <property type="match status" value="1"/>
</dbReference>
<feature type="domain" description="Recombinase" evidence="3">
    <location>
        <begin position="155"/>
        <end position="274"/>
    </location>
</feature>
<proteinExistence type="predicted"/>
<name>A0A1M6HRF4_9FIRM</name>